<keyword evidence="2" id="KW-1185">Reference proteome</keyword>
<organism evidence="1 2">
    <name type="scientific">Helianthus annuus</name>
    <name type="common">Common sunflower</name>
    <dbReference type="NCBI Taxonomy" id="4232"/>
    <lineage>
        <taxon>Eukaryota</taxon>
        <taxon>Viridiplantae</taxon>
        <taxon>Streptophyta</taxon>
        <taxon>Embryophyta</taxon>
        <taxon>Tracheophyta</taxon>
        <taxon>Spermatophyta</taxon>
        <taxon>Magnoliopsida</taxon>
        <taxon>eudicotyledons</taxon>
        <taxon>Gunneridae</taxon>
        <taxon>Pentapetalae</taxon>
        <taxon>asterids</taxon>
        <taxon>campanulids</taxon>
        <taxon>Asterales</taxon>
        <taxon>Asteraceae</taxon>
        <taxon>Asteroideae</taxon>
        <taxon>Heliantheae alliance</taxon>
        <taxon>Heliantheae</taxon>
        <taxon>Helianthus</taxon>
    </lineage>
</organism>
<proteinExistence type="predicted"/>
<dbReference type="AlphaFoldDB" id="A0A9K3J5T8"/>
<protein>
    <submittedName>
        <fullName evidence="1">Uncharacterized protein</fullName>
    </submittedName>
</protein>
<dbReference type="EMBL" id="MNCJ02000319">
    <property type="protein sequence ID" value="KAF5808877.1"/>
    <property type="molecule type" value="Genomic_DNA"/>
</dbReference>
<dbReference type="Gramene" id="mRNA:HanXRQr2_Chr04g0150551">
    <property type="protein sequence ID" value="mRNA:HanXRQr2_Chr04g0150551"/>
    <property type="gene ID" value="HanXRQr2_Chr04g0150551"/>
</dbReference>
<sequence length="67" mass="7603">MRQTPKRLQALDDFEICHNMSPAELIDHFASLRLYKWLIACGLETVLLTLAGREVQKGLLCFTKLAA</sequence>
<reference evidence="1" key="1">
    <citation type="journal article" date="2017" name="Nature">
        <title>The sunflower genome provides insights into oil metabolism, flowering and Asterid evolution.</title>
        <authorList>
            <person name="Badouin H."/>
            <person name="Gouzy J."/>
            <person name="Grassa C.J."/>
            <person name="Murat F."/>
            <person name="Staton S.E."/>
            <person name="Cottret L."/>
            <person name="Lelandais-Briere C."/>
            <person name="Owens G.L."/>
            <person name="Carrere S."/>
            <person name="Mayjonade B."/>
            <person name="Legrand L."/>
            <person name="Gill N."/>
            <person name="Kane N.C."/>
            <person name="Bowers J.E."/>
            <person name="Hubner S."/>
            <person name="Bellec A."/>
            <person name="Berard A."/>
            <person name="Berges H."/>
            <person name="Blanchet N."/>
            <person name="Boniface M.C."/>
            <person name="Brunel D."/>
            <person name="Catrice O."/>
            <person name="Chaidir N."/>
            <person name="Claudel C."/>
            <person name="Donnadieu C."/>
            <person name="Faraut T."/>
            <person name="Fievet G."/>
            <person name="Helmstetter N."/>
            <person name="King M."/>
            <person name="Knapp S.J."/>
            <person name="Lai Z."/>
            <person name="Le Paslier M.C."/>
            <person name="Lippi Y."/>
            <person name="Lorenzon L."/>
            <person name="Mandel J.R."/>
            <person name="Marage G."/>
            <person name="Marchand G."/>
            <person name="Marquand E."/>
            <person name="Bret-Mestries E."/>
            <person name="Morien E."/>
            <person name="Nambeesan S."/>
            <person name="Nguyen T."/>
            <person name="Pegot-Espagnet P."/>
            <person name="Pouilly N."/>
            <person name="Raftis F."/>
            <person name="Sallet E."/>
            <person name="Schiex T."/>
            <person name="Thomas J."/>
            <person name="Vandecasteele C."/>
            <person name="Vares D."/>
            <person name="Vear F."/>
            <person name="Vautrin S."/>
            <person name="Crespi M."/>
            <person name="Mangin B."/>
            <person name="Burke J.M."/>
            <person name="Salse J."/>
            <person name="Munos S."/>
            <person name="Vincourt P."/>
            <person name="Rieseberg L.H."/>
            <person name="Langlade N.B."/>
        </authorList>
    </citation>
    <scope>NUCLEOTIDE SEQUENCE</scope>
    <source>
        <tissue evidence="1">Leaves</tissue>
    </source>
</reference>
<reference evidence="1" key="2">
    <citation type="submission" date="2020-06" db="EMBL/GenBank/DDBJ databases">
        <title>Helianthus annuus Genome sequencing and assembly Release 2.</title>
        <authorList>
            <person name="Gouzy J."/>
            <person name="Langlade N."/>
            <person name="Munos S."/>
        </authorList>
    </citation>
    <scope>NUCLEOTIDE SEQUENCE</scope>
    <source>
        <tissue evidence="1">Leaves</tissue>
    </source>
</reference>
<gene>
    <name evidence="1" type="ORF">HanXRQr2_Chr04g0150551</name>
</gene>
<dbReference type="Proteomes" id="UP000215914">
    <property type="component" value="Unassembled WGS sequence"/>
</dbReference>
<name>A0A9K3J5T8_HELAN</name>
<comment type="caution">
    <text evidence="1">The sequence shown here is derived from an EMBL/GenBank/DDBJ whole genome shotgun (WGS) entry which is preliminary data.</text>
</comment>
<evidence type="ECO:0000313" key="2">
    <source>
        <dbReference type="Proteomes" id="UP000215914"/>
    </source>
</evidence>
<accession>A0A9K3J5T8</accession>
<evidence type="ECO:0000313" key="1">
    <source>
        <dbReference type="EMBL" id="KAF5808877.1"/>
    </source>
</evidence>